<dbReference type="EMBL" id="MU251262">
    <property type="protein sequence ID" value="KAG9252513.1"/>
    <property type="molecule type" value="Genomic_DNA"/>
</dbReference>
<dbReference type="RefSeq" id="XP_046116437.1">
    <property type="nucleotide sequence ID" value="XM_046258316.1"/>
</dbReference>
<protein>
    <recommendedName>
        <fullName evidence="4">BNR repeat-containing family member</fullName>
    </recommendedName>
</protein>
<name>A0A9P7ZJ99_9HYPO</name>
<feature type="chain" id="PRO_5040365295" description="BNR repeat-containing family member" evidence="1">
    <location>
        <begin position="19"/>
        <end position="438"/>
    </location>
</feature>
<reference evidence="2" key="1">
    <citation type="journal article" date="2021" name="IMA Fungus">
        <title>Genomic characterization of three marine fungi, including Emericellopsis atlantica sp. nov. with signatures of a generalist lifestyle and marine biomass degradation.</title>
        <authorList>
            <person name="Hagestad O.C."/>
            <person name="Hou L."/>
            <person name="Andersen J.H."/>
            <person name="Hansen E.H."/>
            <person name="Altermark B."/>
            <person name="Li C."/>
            <person name="Kuhnert E."/>
            <person name="Cox R.J."/>
            <person name="Crous P.W."/>
            <person name="Spatafora J.W."/>
            <person name="Lail K."/>
            <person name="Amirebrahimi M."/>
            <person name="Lipzen A."/>
            <person name="Pangilinan J."/>
            <person name="Andreopoulos W."/>
            <person name="Hayes R.D."/>
            <person name="Ng V."/>
            <person name="Grigoriev I.V."/>
            <person name="Jackson S.A."/>
            <person name="Sutton T.D.S."/>
            <person name="Dobson A.D.W."/>
            <person name="Rama T."/>
        </authorList>
    </citation>
    <scope>NUCLEOTIDE SEQUENCE</scope>
    <source>
        <strain evidence="2">TS7</strain>
    </source>
</reference>
<comment type="caution">
    <text evidence="2">The sequence shown here is derived from an EMBL/GenBank/DDBJ whole genome shotgun (WGS) entry which is preliminary data.</text>
</comment>
<dbReference type="GeneID" id="70289219"/>
<evidence type="ECO:0000313" key="3">
    <source>
        <dbReference type="Proteomes" id="UP000887229"/>
    </source>
</evidence>
<dbReference type="AlphaFoldDB" id="A0A9P7ZJ99"/>
<evidence type="ECO:0008006" key="4">
    <source>
        <dbReference type="Google" id="ProtNLM"/>
    </source>
</evidence>
<accession>A0A9P7ZJ99</accession>
<dbReference type="Proteomes" id="UP000887229">
    <property type="component" value="Unassembled WGS sequence"/>
</dbReference>
<dbReference type="Pfam" id="PF15892">
    <property type="entry name" value="BNR_4"/>
    <property type="match status" value="1"/>
</dbReference>
<evidence type="ECO:0000313" key="2">
    <source>
        <dbReference type="EMBL" id="KAG9252513.1"/>
    </source>
</evidence>
<dbReference type="OrthoDB" id="5118219at2759"/>
<gene>
    <name evidence="2" type="ORF">F5Z01DRAFT_232295</name>
</gene>
<proteinExistence type="predicted"/>
<organism evidence="2 3">
    <name type="scientific">Emericellopsis atlantica</name>
    <dbReference type="NCBI Taxonomy" id="2614577"/>
    <lineage>
        <taxon>Eukaryota</taxon>
        <taxon>Fungi</taxon>
        <taxon>Dikarya</taxon>
        <taxon>Ascomycota</taxon>
        <taxon>Pezizomycotina</taxon>
        <taxon>Sordariomycetes</taxon>
        <taxon>Hypocreomycetidae</taxon>
        <taxon>Hypocreales</taxon>
        <taxon>Bionectriaceae</taxon>
        <taxon>Emericellopsis</taxon>
    </lineage>
</organism>
<feature type="signal peptide" evidence="1">
    <location>
        <begin position="1"/>
        <end position="18"/>
    </location>
</feature>
<keyword evidence="3" id="KW-1185">Reference proteome</keyword>
<evidence type="ECO:0000256" key="1">
    <source>
        <dbReference type="SAM" id="SignalP"/>
    </source>
</evidence>
<keyword evidence="1" id="KW-0732">Signal</keyword>
<sequence>MYTKKLLALLAAPFLAQAAIEPGELVTITSAADSTNQAAWWAPLDQYGGYDWFAYLRNPPGGSTSNNNVMVARRSISDGAIYRDCVKTSSGECAVFADDAGHNTPSIAVDGDGFVHVFTSMHNEQWKYFRSSAAYSSTLVDRSSEMPDQTTIFTYPMVKRGNNGNLWLIIRGQASGDSSAKGGYFYRYSTSSKQWTRVSIWAYNTGYSVYPDDIQFSSDGDVHLQWEWSKYPASAVRHEGSYLRYRPSTNTYRTITGATVSLPVTQSTPDLVFQPLTSGERYGGDINASPGPAFQSAKLALYEDSVGTVHVSSGYRFKNTTDGAWQVRRATATFGATNPWTREIIYAGVETTAALGITHDRTTVRIYYCRQGDSAYVLEKTSNTGWTNTALAPAQGKRVERLHAVMQADGVDVLYLGSPTNVNSSTGSVYRLAVGGRA</sequence>